<dbReference type="CDD" id="cd03784">
    <property type="entry name" value="GT1_Gtf-like"/>
    <property type="match status" value="1"/>
</dbReference>
<dbReference type="InterPro" id="IPR035595">
    <property type="entry name" value="UDP_glycos_trans_CS"/>
</dbReference>
<proteinExistence type="inferred from homology"/>
<keyword evidence="7" id="KW-1185">Reference proteome</keyword>
<reference evidence="7" key="1">
    <citation type="journal article" date="2021" name="Nat. Commun.">
        <title>Genomic analyses provide insights into spinach domestication and the genetic basis of agronomic traits.</title>
        <authorList>
            <person name="Cai X."/>
            <person name="Sun X."/>
            <person name="Xu C."/>
            <person name="Sun H."/>
            <person name="Wang X."/>
            <person name="Ge C."/>
            <person name="Zhang Z."/>
            <person name="Wang Q."/>
            <person name="Fei Z."/>
            <person name="Jiao C."/>
            <person name="Wang Q."/>
        </authorList>
    </citation>
    <scope>NUCLEOTIDE SEQUENCE [LARGE SCALE GENOMIC DNA]</scope>
    <source>
        <strain evidence="7">cv. Varoflay</strain>
    </source>
</reference>
<feature type="domain" description="Glycosyltransferase N-terminal" evidence="6">
    <location>
        <begin position="14"/>
        <end position="246"/>
    </location>
</feature>
<dbReference type="GO" id="GO:0009690">
    <property type="term" value="P:cytokinin metabolic process"/>
    <property type="evidence" value="ECO:0007669"/>
    <property type="project" value="UniProtKB-ARBA"/>
</dbReference>
<protein>
    <recommendedName>
        <fullName evidence="5">Glycosyltransferase</fullName>
        <ecNumber evidence="5">2.4.1.-</ecNumber>
    </recommendedName>
</protein>
<comment type="similarity">
    <text evidence="1 4">Belongs to the UDP-glycosyltransferase family.</text>
</comment>
<evidence type="ECO:0000313" key="7">
    <source>
        <dbReference type="Proteomes" id="UP000813463"/>
    </source>
</evidence>
<dbReference type="GO" id="GO:0120514">
    <property type="term" value="F:2-hydroxyflavanone C-glucosyltransferase activity"/>
    <property type="evidence" value="ECO:0007669"/>
    <property type="project" value="UniProtKB-EC"/>
</dbReference>
<dbReference type="Gene3D" id="3.40.50.2000">
    <property type="entry name" value="Glycogen Phosphorylase B"/>
    <property type="match status" value="2"/>
</dbReference>
<dbReference type="RefSeq" id="XP_021865424.1">
    <property type="nucleotide sequence ID" value="XM_022009732.2"/>
</dbReference>
<dbReference type="Pfam" id="PF26168">
    <property type="entry name" value="Glyco_transf_N"/>
    <property type="match status" value="1"/>
</dbReference>
<evidence type="ECO:0000256" key="4">
    <source>
        <dbReference type="RuleBase" id="RU003718"/>
    </source>
</evidence>
<evidence type="ECO:0000256" key="2">
    <source>
        <dbReference type="ARBA" id="ARBA00022679"/>
    </source>
</evidence>
<dbReference type="EC" id="2.4.1.-" evidence="5"/>
<dbReference type="GO" id="GO:0050404">
    <property type="term" value="F:zeatin O-beta-D-xylosyltransferase activity"/>
    <property type="evidence" value="ECO:0007669"/>
    <property type="project" value="UniProtKB-ARBA"/>
</dbReference>
<dbReference type="PROSITE" id="PS00375">
    <property type="entry name" value="UDPGT"/>
    <property type="match status" value="1"/>
</dbReference>
<dbReference type="InterPro" id="IPR058980">
    <property type="entry name" value="Glyco_transf_N"/>
</dbReference>
<dbReference type="FunFam" id="3.40.50.2000:FF:000238">
    <property type="entry name" value="Glycosyltransferase"/>
    <property type="match status" value="1"/>
</dbReference>
<evidence type="ECO:0000256" key="5">
    <source>
        <dbReference type="RuleBase" id="RU362057"/>
    </source>
</evidence>
<comment type="catalytic activity">
    <reaction evidence="3">
        <text>a 3'-hydro-2'-hydroxy-beta-oxodihydrochalcone + UDP-alpha-D-glucose = a 3'-(beta-D-glucopyranosyl)-2'-hydroxy-beta-oxodihydrochalcone + UDP + H(+)</text>
        <dbReference type="Rhea" id="RHEA:51504"/>
        <dbReference type="ChEBI" id="CHEBI:15378"/>
        <dbReference type="ChEBI" id="CHEBI:58223"/>
        <dbReference type="ChEBI" id="CHEBI:58885"/>
        <dbReference type="ChEBI" id="CHEBI:142482"/>
        <dbReference type="ChEBI" id="CHEBI:142483"/>
        <dbReference type="EC" id="2.4.1.360"/>
    </reaction>
    <physiologicalReaction direction="left-to-right" evidence="3">
        <dbReference type="Rhea" id="RHEA:51505"/>
    </physiologicalReaction>
</comment>
<dbReference type="SUPFAM" id="SSF53756">
    <property type="entry name" value="UDP-Glycosyltransferase/glycogen phosphorylase"/>
    <property type="match status" value="1"/>
</dbReference>
<evidence type="ECO:0000256" key="3">
    <source>
        <dbReference type="ARBA" id="ARBA00051296"/>
    </source>
</evidence>
<dbReference type="Proteomes" id="UP000813463">
    <property type="component" value="Chromosome 3"/>
</dbReference>
<dbReference type="Pfam" id="PF00201">
    <property type="entry name" value="UDPGT"/>
    <property type="match status" value="1"/>
</dbReference>
<name>A0A9R0JCK1_SPIOL</name>
<keyword evidence="2 4" id="KW-0808">Transferase</keyword>
<reference evidence="8" key="2">
    <citation type="submission" date="2025-08" db="UniProtKB">
        <authorList>
            <consortium name="RefSeq"/>
        </authorList>
    </citation>
    <scope>IDENTIFICATION</scope>
    <source>
        <tissue evidence="8">Leaf</tissue>
    </source>
</reference>
<dbReference type="PANTHER" id="PTHR48044">
    <property type="entry name" value="GLYCOSYLTRANSFERASE"/>
    <property type="match status" value="1"/>
</dbReference>
<evidence type="ECO:0000259" key="6">
    <source>
        <dbReference type="Pfam" id="PF26168"/>
    </source>
</evidence>
<sequence>MEGQNACIQIAPPTVAVVMVPFPAQGHLNQLLQLSHLITSYGLPVHFAGSSSHNRQAKLRLHGWGSQSLSKIHFHDFQLPPYTNPLPNPDPSIPFPTHLQPLFNASLHLRQPVSQLLEQLSCKFRRVIMIHDALLASVVQDAKILSNTESYVFVPISAFTTFFNAWSRFPEKPFLIDSESPKCVPSMDECLPFEFLHFLANQKKCLGFESGWLYNTSRVIEGRYVELFEKLLICPEKKHFAIGPVNSVEMENKNGKHICLEWLNKQQKDSVIYISFGSTTSMTDDQITELALGLEKSQQKFIWVLRKADTGDVFTSAEVRKDQLPEGYDERVKNRGMVVRDWAPQLEILGHPATGGFMSHCGWNSCMESISLGVPIAAWPMHSDQPSNAVLVTEVLKVGVLVRDWTQHAELVSSKTIDSALRRLMASAEGKEMRKRATELGDAVRASVVEGGASRLEMDAFISHITRK</sequence>
<dbReference type="OrthoDB" id="5835829at2759"/>
<organism evidence="7 8">
    <name type="scientific">Spinacia oleracea</name>
    <name type="common">Spinach</name>
    <dbReference type="NCBI Taxonomy" id="3562"/>
    <lineage>
        <taxon>Eukaryota</taxon>
        <taxon>Viridiplantae</taxon>
        <taxon>Streptophyta</taxon>
        <taxon>Embryophyta</taxon>
        <taxon>Tracheophyta</taxon>
        <taxon>Spermatophyta</taxon>
        <taxon>Magnoliopsida</taxon>
        <taxon>eudicotyledons</taxon>
        <taxon>Gunneridae</taxon>
        <taxon>Pentapetalae</taxon>
        <taxon>Caryophyllales</taxon>
        <taxon>Chenopodiaceae</taxon>
        <taxon>Chenopodioideae</taxon>
        <taxon>Anserineae</taxon>
        <taxon>Spinacia</taxon>
    </lineage>
</organism>
<accession>A0A9R0JCK1</accession>
<dbReference type="GO" id="GO:0035251">
    <property type="term" value="F:UDP-glucosyltransferase activity"/>
    <property type="evidence" value="ECO:0000318"/>
    <property type="project" value="GO_Central"/>
</dbReference>
<gene>
    <name evidence="8" type="primary">LOC110804165</name>
</gene>
<dbReference type="InterPro" id="IPR002213">
    <property type="entry name" value="UDP_glucos_trans"/>
</dbReference>
<dbReference type="FunFam" id="3.40.50.2000:FF:000060">
    <property type="entry name" value="Glycosyltransferase"/>
    <property type="match status" value="1"/>
</dbReference>
<dbReference type="GeneID" id="110804165"/>
<dbReference type="PANTHER" id="PTHR48044:SF22">
    <property type="entry name" value="GLYCOSYLTRANSFERASE"/>
    <property type="match status" value="1"/>
</dbReference>
<keyword evidence="4" id="KW-0328">Glycosyltransferase</keyword>
<dbReference type="KEGG" id="soe:110804165"/>
<evidence type="ECO:0000313" key="8">
    <source>
        <dbReference type="RefSeq" id="XP_021865424.1"/>
    </source>
</evidence>
<dbReference type="AlphaFoldDB" id="A0A9R0JCK1"/>
<evidence type="ECO:0000256" key="1">
    <source>
        <dbReference type="ARBA" id="ARBA00009995"/>
    </source>
</evidence>